<keyword evidence="2" id="KW-1185">Reference proteome</keyword>
<dbReference type="OrthoDB" id="9804686at2"/>
<protein>
    <submittedName>
        <fullName evidence="1">Pectinesterase</fullName>
    </submittedName>
</protein>
<dbReference type="EMBL" id="QLLN01000001">
    <property type="protein sequence ID" value="RAJ15849.1"/>
    <property type="molecule type" value="Genomic_DNA"/>
</dbReference>
<dbReference type="Pfam" id="PF09492">
    <property type="entry name" value="Pec_lyase"/>
    <property type="match status" value="1"/>
</dbReference>
<dbReference type="Proteomes" id="UP000249696">
    <property type="component" value="Unassembled WGS sequence"/>
</dbReference>
<evidence type="ECO:0000313" key="2">
    <source>
        <dbReference type="Proteomes" id="UP000249696"/>
    </source>
</evidence>
<evidence type="ECO:0000313" key="1">
    <source>
        <dbReference type="EMBL" id="RAJ15849.1"/>
    </source>
</evidence>
<dbReference type="Gene3D" id="1.50.10.20">
    <property type="match status" value="1"/>
</dbReference>
<dbReference type="AlphaFoldDB" id="A0A327RG32"/>
<sequence>MELIKFITIAVMTLITIVGFTQNKTTDHLSMGWGNVATDMPLEWYGSNEAQLVAENVILSQKEIGGWEKNKDYHHPFSEAEKSHYKNNKAEIGATFDNGATITELRFLAKMHSQIQDNHYKKAFEKGLNYIFEAQYENGGWPQFFPVRQGSVAYSGHITYNDDAMVNIMKFLKGISSDNKEYASLQLSANTREKAKKAYDKGIQCFLDTQIKYKGKPAVWCAQHDSVTLAPAKARSYELPSFSGSESVGIVLLLMDIDNPSKEIVTSVNGAVQWFENNRIEGIKIETEINKDGGKNRIVVEDKNAPTLWGRFYDLETSTIYFCSRDGVKRNSLADISDNRRNGYSWYTNAPEKVLKKYPEWLANINLSRNK</sequence>
<name>A0A327RG32_9FLAO</name>
<dbReference type="SUPFAM" id="SSF81853">
    <property type="entry name" value="Family 10 polysaccharide lyase"/>
    <property type="match status" value="1"/>
</dbReference>
<dbReference type="NCBIfam" id="TIGR02474">
    <property type="entry name" value="pec_lyase"/>
    <property type="match status" value="1"/>
</dbReference>
<dbReference type="InterPro" id="IPR012669">
    <property type="entry name" value="Pectate_lyase"/>
</dbReference>
<reference evidence="1 2" key="1">
    <citation type="submission" date="2018-06" db="EMBL/GenBank/DDBJ databases">
        <title>Genomic Encyclopedia of Archaeal and Bacterial Type Strains, Phase II (KMG-II): from individual species to whole genera.</title>
        <authorList>
            <person name="Goeker M."/>
        </authorList>
    </citation>
    <scope>NUCLEOTIDE SEQUENCE [LARGE SCALE GENOMIC DNA]</scope>
    <source>
        <strain evidence="1 2">DSM 23522</strain>
    </source>
</reference>
<gene>
    <name evidence="1" type="ORF">LV92_00552</name>
</gene>
<proteinExistence type="predicted"/>
<comment type="caution">
    <text evidence="1">The sequence shown here is derived from an EMBL/GenBank/DDBJ whole genome shotgun (WGS) entry which is preliminary data.</text>
</comment>
<accession>A0A327RG32</accession>
<dbReference type="RefSeq" id="WP_111622333.1">
    <property type="nucleotide sequence ID" value="NZ_QLLN01000001.1"/>
</dbReference>
<organism evidence="1 2">
    <name type="scientific">Arenibacter echinorum</name>
    <dbReference type="NCBI Taxonomy" id="440515"/>
    <lineage>
        <taxon>Bacteria</taxon>
        <taxon>Pseudomonadati</taxon>
        <taxon>Bacteroidota</taxon>
        <taxon>Flavobacteriia</taxon>
        <taxon>Flavobacteriales</taxon>
        <taxon>Flavobacteriaceae</taxon>
        <taxon>Arenibacter</taxon>
    </lineage>
</organism>